<dbReference type="PATRIC" id="fig|1352936.5.peg.5766"/>
<dbReference type="AlphaFoldDB" id="V6K1V8"/>
<gene>
    <name evidence="1" type="ORF">M878_27605</name>
</gene>
<proteinExistence type="predicted"/>
<keyword evidence="2" id="KW-1185">Reference proteome</keyword>
<accession>V6K1V8</accession>
<protein>
    <submittedName>
        <fullName evidence="1">Uncharacterized protein</fullName>
    </submittedName>
</protein>
<reference evidence="1 2" key="1">
    <citation type="journal article" date="2014" name="Genome Announc.">
        <title>Draft Genome Sequence of Streptomyces roseochromogenes subsp. oscitans DS 12.976, Producer of the Aminocoumarin Antibiotic Clorobiocin.</title>
        <authorList>
            <person name="Ruckert C."/>
            <person name="Kalinowski J."/>
            <person name="Heide L."/>
            <person name="Apel A.K."/>
        </authorList>
    </citation>
    <scope>NUCLEOTIDE SEQUENCE [LARGE SCALE GENOMIC DNA]</scope>
    <source>
        <strain evidence="1 2">DS 12.976</strain>
    </source>
</reference>
<organism evidence="1 2">
    <name type="scientific">Streptomyces roseochromogenus subsp. oscitans DS 12.976</name>
    <dbReference type="NCBI Taxonomy" id="1352936"/>
    <lineage>
        <taxon>Bacteria</taxon>
        <taxon>Bacillati</taxon>
        <taxon>Actinomycetota</taxon>
        <taxon>Actinomycetes</taxon>
        <taxon>Kitasatosporales</taxon>
        <taxon>Streptomycetaceae</taxon>
        <taxon>Streptomyces</taxon>
    </lineage>
</organism>
<evidence type="ECO:0000313" key="1">
    <source>
        <dbReference type="EMBL" id="EST26112.1"/>
    </source>
</evidence>
<dbReference type="Proteomes" id="UP000017984">
    <property type="component" value="Chromosome"/>
</dbReference>
<name>V6K1V8_STRRC</name>
<evidence type="ECO:0000313" key="2">
    <source>
        <dbReference type="Proteomes" id="UP000017984"/>
    </source>
</evidence>
<comment type="caution">
    <text evidence="1">The sequence shown here is derived from an EMBL/GenBank/DDBJ whole genome shotgun (WGS) entry which is preliminary data.</text>
</comment>
<sequence length="34" mass="3552">MVGKGVGLVSADELTSVTDINIGRQGQTVTARYD</sequence>
<dbReference type="HOGENOM" id="CLU_3376411_0_0_11"/>
<dbReference type="EMBL" id="AWQX01000231">
    <property type="protein sequence ID" value="EST26112.1"/>
    <property type="molecule type" value="Genomic_DNA"/>
</dbReference>